<proteinExistence type="predicted"/>
<sequence>MFPKPDPRVNAVAASLAAAAPLAMLVIWRPEGVVAVLLALLCVLLGMVAGVAVTAARQSGGTPAPAARPPAQPVPAGYGVDADTLEALDSRAVRDSRALYADTLEALDSRAVQGSRAANGISDR</sequence>
<name>A0ABP8S9E3_9ACTN</name>
<keyword evidence="1" id="KW-0812">Transmembrane</keyword>
<accession>A0ABP8S9E3</accession>
<comment type="caution">
    <text evidence="2">The sequence shown here is derived from an EMBL/GenBank/DDBJ whole genome shotgun (WGS) entry which is preliminary data.</text>
</comment>
<keyword evidence="1" id="KW-0472">Membrane</keyword>
<evidence type="ECO:0000313" key="2">
    <source>
        <dbReference type="EMBL" id="GAA4564919.1"/>
    </source>
</evidence>
<reference evidence="3" key="1">
    <citation type="journal article" date="2019" name="Int. J. Syst. Evol. Microbiol.">
        <title>The Global Catalogue of Microorganisms (GCM) 10K type strain sequencing project: providing services to taxonomists for standard genome sequencing and annotation.</title>
        <authorList>
            <consortium name="The Broad Institute Genomics Platform"/>
            <consortium name="The Broad Institute Genome Sequencing Center for Infectious Disease"/>
            <person name="Wu L."/>
            <person name="Ma J."/>
        </authorList>
    </citation>
    <scope>NUCLEOTIDE SEQUENCE [LARGE SCALE GENOMIC DNA]</scope>
    <source>
        <strain evidence="3">JCM 3175</strain>
    </source>
</reference>
<dbReference type="Proteomes" id="UP001500307">
    <property type="component" value="Unassembled WGS sequence"/>
</dbReference>
<feature type="transmembrane region" description="Helical" evidence="1">
    <location>
        <begin position="34"/>
        <end position="56"/>
    </location>
</feature>
<keyword evidence="1" id="KW-1133">Transmembrane helix</keyword>
<evidence type="ECO:0000313" key="3">
    <source>
        <dbReference type="Proteomes" id="UP001500307"/>
    </source>
</evidence>
<keyword evidence="3" id="KW-1185">Reference proteome</keyword>
<gene>
    <name evidence="2" type="ORF">GCM10023176_11900</name>
</gene>
<evidence type="ECO:0000256" key="1">
    <source>
        <dbReference type="SAM" id="Phobius"/>
    </source>
</evidence>
<dbReference type="EMBL" id="BAABGU010000004">
    <property type="protein sequence ID" value="GAA4564919.1"/>
    <property type="molecule type" value="Genomic_DNA"/>
</dbReference>
<organism evidence="2 3">
    <name type="scientific">Micromonospora coerulea</name>
    <dbReference type="NCBI Taxonomy" id="47856"/>
    <lineage>
        <taxon>Bacteria</taxon>
        <taxon>Bacillati</taxon>
        <taxon>Actinomycetota</taxon>
        <taxon>Actinomycetes</taxon>
        <taxon>Micromonosporales</taxon>
        <taxon>Micromonosporaceae</taxon>
        <taxon>Micromonospora</taxon>
    </lineage>
</organism>
<protein>
    <submittedName>
        <fullName evidence="2">Uncharacterized protein</fullName>
    </submittedName>
</protein>
<feature type="transmembrane region" description="Helical" evidence="1">
    <location>
        <begin position="9"/>
        <end position="28"/>
    </location>
</feature>